<dbReference type="InterPro" id="IPR001387">
    <property type="entry name" value="Cro/C1-type_HTH"/>
</dbReference>
<sequence length="132" mass="14713">MREWPYEAIVTVLERGLVSDWALLTREIRRDPWGPVARRVGDYLTHDRPRGLAPLLERAVASAREEAARSERAEVAPEVELVDRSGLTSSAFAERIGTSASRLSTYRSGIVTPSAAMLVRMRRPVGDHRTSS</sequence>
<reference evidence="1 2" key="1">
    <citation type="submission" date="2018-07" db="EMBL/GenBank/DDBJ databases">
        <title>Complete genome sequencing of Ornithinimicrobium sp. AMA3305.</title>
        <authorList>
            <person name="Bae J.-W."/>
        </authorList>
    </citation>
    <scope>NUCLEOTIDE SEQUENCE [LARGE SCALE GENOMIC DNA]</scope>
    <source>
        <strain evidence="1 2">AMA3305</strain>
    </source>
</reference>
<evidence type="ECO:0000313" key="1">
    <source>
        <dbReference type="EMBL" id="AXH97754.1"/>
    </source>
</evidence>
<dbReference type="EMBL" id="CP031229">
    <property type="protein sequence ID" value="AXH97754.1"/>
    <property type="molecule type" value="Genomic_DNA"/>
</dbReference>
<dbReference type="InterPro" id="IPR010982">
    <property type="entry name" value="Lambda_DNA-bd_dom_sf"/>
</dbReference>
<gene>
    <name evidence="1" type="ORF">DV701_18010</name>
</gene>
<dbReference type="SUPFAM" id="SSF47413">
    <property type="entry name" value="lambda repressor-like DNA-binding domains"/>
    <property type="match status" value="1"/>
</dbReference>
<proteinExistence type="predicted"/>
<dbReference type="GO" id="GO:0003677">
    <property type="term" value="F:DNA binding"/>
    <property type="evidence" value="ECO:0007669"/>
    <property type="project" value="InterPro"/>
</dbReference>
<keyword evidence="2" id="KW-1185">Reference proteome</keyword>
<organism evidence="1 2">
    <name type="scientific">Ornithinimicrobium avium</name>
    <dbReference type="NCBI Taxonomy" id="2283195"/>
    <lineage>
        <taxon>Bacteria</taxon>
        <taxon>Bacillati</taxon>
        <taxon>Actinomycetota</taxon>
        <taxon>Actinomycetes</taxon>
        <taxon>Micrococcales</taxon>
        <taxon>Ornithinimicrobiaceae</taxon>
        <taxon>Ornithinimicrobium</taxon>
    </lineage>
</organism>
<protein>
    <submittedName>
        <fullName evidence="1">XRE family transcriptional regulator</fullName>
    </submittedName>
</protein>
<dbReference type="OrthoDB" id="4409301at2"/>
<dbReference type="KEGG" id="orn:DV701_18010"/>
<name>A0A345NRU6_9MICO</name>
<accession>A0A345NRU6</accession>
<dbReference type="CDD" id="cd00093">
    <property type="entry name" value="HTH_XRE"/>
    <property type="match status" value="1"/>
</dbReference>
<dbReference type="Proteomes" id="UP000253790">
    <property type="component" value="Chromosome"/>
</dbReference>
<dbReference type="AlphaFoldDB" id="A0A345NRU6"/>
<evidence type="ECO:0000313" key="2">
    <source>
        <dbReference type="Proteomes" id="UP000253790"/>
    </source>
</evidence>